<sequence>MFRTQRAITVSCESHDSEVICVECAPEENPEGDIKGACDAVLASVEDRRENGGTREVVRIKTLSLIEALVGSLER</sequence>
<accession>X1AR56</accession>
<organism evidence="1">
    <name type="scientific">marine sediment metagenome</name>
    <dbReference type="NCBI Taxonomy" id="412755"/>
    <lineage>
        <taxon>unclassified sequences</taxon>
        <taxon>metagenomes</taxon>
        <taxon>ecological metagenomes</taxon>
    </lineage>
</organism>
<reference evidence="1" key="1">
    <citation type="journal article" date="2014" name="Front. Microbiol.">
        <title>High frequency of phylogenetically diverse reductive dehalogenase-homologous genes in deep subseafloor sedimentary metagenomes.</title>
        <authorList>
            <person name="Kawai M."/>
            <person name="Futagami T."/>
            <person name="Toyoda A."/>
            <person name="Takaki Y."/>
            <person name="Nishi S."/>
            <person name="Hori S."/>
            <person name="Arai W."/>
            <person name="Tsubouchi T."/>
            <person name="Morono Y."/>
            <person name="Uchiyama I."/>
            <person name="Ito T."/>
            <person name="Fujiyama A."/>
            <person name="Inagaki F."/>
            <person name="Takami H."/>
        </authorList>
    </citation>
    <scope>NUCLEOTIDE SEQUENCE</scope>
    <source>
        <strain evidence="1">Expedition CK06-06</strain>
    </source>
</reference>
<gene>
    <name evidence="1" type="ORF">S01H4_30073</name>
</gene>
<dbReference type="AlphaFoldDB" id="X1AR56"/>
<dbReference type="EMBL" id="BART01015491">
    <property type="protein sequence ID" value="GAG85205.1"/>
    <property type="molecule type" value="Genomic_DNA"/>
</dbReference>
<name>X1AR56_9ZZZZ</name>
<comment type="caution">
    <text evidence="1">The sequence shown here is derived from an EMBL/GenBank/DDBJ whole genome shotgun (WGS) entry which is preliminary data.</text>
</comment>
<protein>
    <submittedName>
        <fullName evidence="1">Uncharacterized protein</fullName>
    </submittedName>
</protein>
<evidence type="ECO:0000313" key="1">
    <source>
        <dbReference type="EMBL" id="GAG85205.1"/>
    </source>
</evidence>
<proteinExistence type="predicted"/>